<dbReference type="Proteomes" id="UP000790709">
    <property type="component" value="Unassembled WGS sequence"/>
</dbReference>
<sequence length="527" mass="58420">MSMSSNPIESSAMHWARIFEGHTDWVQSVAYFPDGRHIASASDDKTVIIWDVDSGRQDKQPLRHDSGVMWIAISPDGRRIASGTKQGGLVIWDSLTREVVHEIEGHGVWKLAYSPDGRWIATVPMAINERAVRLWDANTGRPGREPLKCDGNVYFVAFSPDGSQIVVGLEYGYFQVINISTGESVVGPIKGHTHSVSSVVYSPDGRFLVTATLNQDIRVWCSKTGVEVGKPMRHKGDIRCISISADGRRIASGGGRHVRVWDLETRLQVGHSPDAHYYSAHSVAFSPNGRYIVGGGRKRDVFLFDTECSSSPPPASDQNPPTRDRARSVTSSNGGVVYAPTPIDPGLLGPLHVMSPPEVEDSCGSSFDLIPDPPVVLEPGNQRPNQKRPHSAESIHRRLRLTEPQRDPPHHQETSTVQPATSSGKSPRKPEVRARRQHIQHRQSRVSADLLDSHHQAISRFCSALSNPQFSVSLAEAPNDWLRANSSQILQVPSIHGKERVEVDLIYPRFFVYNLELLECCVPRWRV</sequence>
<evidence type="ECO:0000313" key="2">
    <source>
        <dbReference type="Proteomes" id="UP000790709"/>
    </source>
</evidence>
<evidence type="ECO:0000313" key="1">
    <source>
        <dbReference type="EMBL" id="KAH7919414.1"/>
    </source>
</evidence>
<reference evidence="1" key="1">
    <citation type="journal article" date="2021" name="New Phytol.">
        <title>Evolutionary innovations through gain and loss of genes in the ectomycorrhizal Boletales.</title>
        <authorList>
            <person name="Wu G."/>
            <person name="Miyauchi S."/>
            <person name="Morin E."/>
            <person name="Kuo A."/>
            <person name="Drula E."/>
            <person name="Varga T."/>
            <person name="Kohler A."/>
            <person name="Feng B."/>
            <person name="Cao Y."/>
            <person name="Lipzen A."/>
            <person name="Daum C."/>
            <person name="Hundley H."/>
            <person name="Pangilinan J."/>
            <person name="Johnson J."/>
            <person name="Barry K."/>
            <person name="LaButti K."/>
            <person name="Ng V."/>
            <person name="Ahrendt S."/>
            <person name="Min B."/>
            <person name="Choi I.G."/>
            <person name="Park H."/>
            <person name="Plett J.M."/>
            <person name="Magnuson J."/>
            <person name="Spatafora J.W."/>
            <person name="Nagy L.G."/>
            <person name="Henrissat B."/>
            <person name="Grigoriev I.V."/>
            <person name="Yang Z.L."/>
            <person name="Xu J."/>
            <person name="Martin F.M."/>
        </authorList>
    </citation>
    <scope>NUCLEOTIDE SEQUENCE</scope>
    <source>
        <strain evidence="1">KUC20120723A-06</strain>
    </source>
</reference>
<keyword evidence="2" id="KW-1185">Reference proteome</keyword>
<organism evidence="1 2">
    <name type="scientific">Leucogyrophana mollusca</name>
    <dbReference type="NCBI Taxonomy" id="85980"/>
    <lineage>
        <taxon>Eukaryota</taxon>
        <taxon>Fungi</taxon>
        <taxon>Dikarya</taxon>
        <taxon>Basidiomycota</taxon>
        <taxon>Agaricomycotina</taxon>
        <taxon>Agaricomycetes</taxon>
        <taxon>Agaricomycetidae</taxon>
        <taxon>Boletales</taxon>
        <taxon>Boletales incertae sedis</taxon>
        <taxon>Leucogyrophana</taxon>
    </lineage>
</organism>
<name>A0ACB8B2D5_9AGAM</name>
<proteinExistence type="predicted"/>
<accession>A0ACB8B2D5</accession>
<gene>
    <name evidence="1" type="ORF">BV22DRAFT_861873</name>
</gene>
<protein>
    <submittedName>
        <fullName evidence="1">WD40 repeat-like protein</fullName>
    </submittedName>
</protein>
<comment type="caution">
    <text evidence="1">The sequence shown here is derived from an EMBL/GenBank/DDBJ whole genome shotgun (WGS) entry which is preliminary data.</text>
</comment>
<dbReference type="EMBL" id="MU266662">
    <property type="protein sequence ID" value="KAH7919414.1"/>
    <property type="molecule type" value="Genomic_DNA"/>
</dbReference>